<reference evidence="2" key="1">
    <citation type="submission" date="2016-10" db="EMBL/GenBank/DDBJ databases">
        <authorList>
            <person name="Varghese N."/>
            <person name="Submissions S."/>
        </authorList>
    </citation>
    <scope>NUCLEOTIDE SEQUENCE [LARGE SCALE GENOMIC DNA]</scope>
    <source>
        <strain evidence="2">DSM 25575</strain>
    </source>
</reference>
<name>A0A1I5BWJ6_CHROL</name>
<dbReference type="Proteomes" id="UP000198769">
    <property type="component" value="Unassembled WGS sequence"/>
</dbReference>
<keyword evidence="2" id="KW-1185">Reference proteome</keyword>
<dbReference type="EMBL" id="FOVD01000008">
    <property type="protein sequence ID" value="SFN79199.1"/>
    <property type="molecule type" value="Genomic_DNA"/>
</dbReference>
<gene>
    <name evidence="1" type="ORF">SAMN05421594_4237</name>
</gene>
<proteinExistence type="predicted"/>
<dbReference type="AlphaFoldDB" id="A0A1I5BWJ6"/>
<evidence type="ECO:0000313" key="2">
    <source>
        <dbReference type="Proteomes" id="UP000198769"/>
    </source>
</evidence>
<accession>A0A1I5BWJ6</accession>
<protein>
    <submittedName>
        <fullName evidence="1">Uncharacterized protein</fullName>
    </submittedName>
</protein>
<sequence>MLLGMLRGESIKIDSMKRVKTFAYSVTQSHFFAFLETYIFSIKALRLKML</sequence>
<evidence type="ECO:0000313" key="1">
    <source>
        <dbReference type="EMBL" id="SFN79199.1"/>
    </source>
</evidence>
<organism evidence="1 2">
    <name type="scientific">Chryseobacterium oleae</name>
    <dbReference type="NCBI Taxonomy" id="491207"/>
    <lineage>
        <taxon>Bacteria</taxon>
        <taxon>Pseudomonadati</taxon>
        <taxon>Bacteroidota</taxon>
        <taxon>Flavobacteriia</taxon>
        <taxon>Flavobacteriales</taxon>
        <taxon>Weeksellaceae</taxon>
        <taxon>Chryseobacterium group</taxon>
        <taxon>Chryseobacterium</taxon>
    </lineage>
</organism>